<dbReference type="EnsemblMetazoa" id="GPPI051094-RA">
    <property type="protein sequence ID" value="GPPI051094-PA"/>
    <property type="gene ID" value="GPPI051094"/>
</dbReference>
<protein>
    <submittedName>
        <fullName evidence="1">Uncharacterized protein</fullName>
    </submittedName>
</protein>
<sequence>MRRIQRGRELAADLLSSGSFSSPLVDQSRDKIKKSLIANILRGMAKSCSGSLSTASADGQSSWGGLGLFITF</sequence>
<dbReference type="EMBL" id="JXJN01027858">
    <property type="status" value="NOT_ANNOTATED_CDS"/>
    <property type="molecule type" value="Genomic_DNA"/>
</dbReference>
<reference evidence="2" key="1">
    <citation type="submission" date="2015-01" db="EMBL/GenBank/DDBJ databases">
        <authorList>
            <person name="Aksoy S."/>
            <person name="Warren W."/>
            <person name="Wilson R.K."/>
        </authorList>
    </citation>
    <scope>NUCLEOTIDE SEQUENCE [LARGE SCALE GENOMIC DNA]</scope>
    <source>
        <strain evidence="2">IAEA</strain>
    </source>
</reference>
<dbReference type="VEuPathDB" id="VectorBase:GPPI051094"/>
<dbReference type="AlphaFoldDB" id="A0A1B0C789"/>
<keyword evidence="2" id="KW-1185">Reference proteome</keyword>
<organism evidence="1 2">
    <name type="scientific">Glossina palpalis gambiensis</name>
    <dbReference type="NCBI Taxonomy" id="67801"/>
    <lineage>
        <taxon>Eukaryota</taxon>
        <taxon>Metazoa</taxon>
        <taxon>Ecdysozoa</taxon>
        <taxon>Arthropoda</taxon>
        <taxon>Hexapoda</taxon>
        <taxon>Insecta</taxon>
        <taxon>Pterygota</taxon>
        <taxon>Neoptera</taxon>
        <taxon>Endopterygota</taxon>
        <taxon>Diptera</taxon>
        <taxon>Brachycera</taxon>
        <taxon>Muscomorpha</taxon>
        <taxon>Hippoboscoidea</taxon>
        <taxon>Glossinidae</taxon>
        <taxon>Glossina</taxon>
    </lineage>
</organism>
<evidence type="ECO:0000313" key="1">
    <source>
        <dbReference type="EnsemblMetazoa" id="GPPI051094-PA"/>
    </source>
</evidence>
<accession>A0A1B0C789</accession>
<reference evidence="1" key="2">
    <citation type="submission" date="2020-05" db="UniProtKB">
        <authorList>
            <consortium name="EnsemblMetazoa"/>
        </authorList>
    </citation>
    <scope>IDENTIFICATION</scope>
    <source>
        <strain evidence="1">IAEA</strain>
    </source>
</reference>
<dbReference type="Proteomes" id="UP000092460">
    <property type="component" value="Unassembled WGS sequence"/>
</dbReference>
<name>A0A1B0C789_9MUSC</name>
<evidence type="ECO:0000313" key="2">
    <source>
        <dbReference type="Proteomes" id="UP000092460"/>
    </source>
</evidence>
<proteinExistence type="predicted"/>